<dbReference type="InterPro" id="IPR042235">
    <property type="entry name" value="ZP-C_dom"/>
</dbReference>
<dbReference type="GO" id="GO:2000344">
    <property type="term" value="P:positive regulation of acrosome reaction"/>
    <property type="evidence" value="ECO:0007669"/>
    <property type="project" value="TreeGrafter"/>
</dbReference>
<dbReference type="EMBL" id="KV924603">
    <property type="protein sequence ID" value="PIO38604.1"/>
    <property type="molecule type" value="Genomic_DNA"/>
</dbReference>
<feature type="non-terminal residue" evidence="3">
    <location>
        <position position="65"/>
    </location>
</feature>
<keyword evidence="1" id="KW-1015">Disulfide bond</keyword>
<gene>
    <name evidence="3" type="ORF">AB205_0206580</name>
</gene>
<protein>
    <recommendedName>
        <fullName evidence="2">ZP domain-containing protein</fullName>
    </recommendedName>
</protein>
<sequence>MQDDSSSAFITPRVEPDKLQFTVDAFRFLGNDASLIYITCYLRAAATTQVPDAMNKACSYSKATK</sequence>
<dbReference type="GO" id="GO:0007339">
    <property type="term" value="P:binding of sperm to zona pellucida"/>
    <property type="evidence" value="ECO:0007669"/>
    <property type="project" value="TreeGrafter"/>
</dbReference>
<evidence type="ECO:0000313" key="4">
    <source>
        <dbReference type="Proteomes" id="UP000228934"/>
    </source>
</evidence>
<proteinExistence type="predicted"/>
<dbReference type="GO" id="GO:0031012">
    <property type="term" value="C:extracellular matrix"/>
    <property type="evidence" value="ECO:0007669"/>
    <property type="project" value="TreeGrafter"/>
</dbReference>
<dbReference type="PANTHER" id="PTHR11576">
    <property type="entry name" value="ZONA PELLUCIDA SPERM-BINDING PROTEIN 3"/>
    <property type="match status" value="1"/>
</dbReference>
<evidence type="ECO:0000259" key="2">
    <source>
        <dbReference type="PROSITE" id="PS51034"/>
    </source>
</evidence>
<dbReference type="Pfam" id="PF00100">
    <property type="entry name" value="Zona_pellucida"/>
    <property type="match status" value="1"/>
</dbReference>
<keyword evidence="4" id="KW-1185">Reference proteome</keyword>
<dbReference type="AlphaFoldDB" id="A0A2G9SET0"/>
<evidence type="ECO:0000313" key="3">
    <source>
        <dbReference type="EMBL" id="PIO38604.1"/>
    </source>
</evidence>
<feature type="domain" description="ZP" evidence="2">
    <location>
        <begin position="1"/>
        <end position="65"/>
    </location>
</feature>
<organism evidence="3 4">
    <name type="scientific">Aquarana catesbeiana</name>
    <name type="common">American bullfrog</name>
    <name type="synonym">Rana catesbeiana</name>
    <dbReference type="NCBI Taxonomy" id="8400"/>
    <lineage>
        <taxon>Eukaryota</taxon>
        <taxon>Metazoa</taxon>
        <taxon>Chordata</taxon>
        <taxon>Craniata</taxon>
        <taxon>Vertebrata</taxon>
        <taxon>Euteleostomi</taxon>
        <taxon>Amphibia</taxon>
        <taxon>Batrachia</taxon>
        <taxon>Anura</taxon>
        <taxon>Neobatrachia</taxon>
        <taxon>Ranoidea</taxon>
        <taxon>Ranidae</taxon>
        <taxon>Aquarana</taxon>
    </lineage>
</organism>
<accession>A0A2G9SET0</accession>
<name>A0A2G9SET0_AQUCT</name>
<dbReference type="InterPro" id="IPR055355">
    <property type="entry name" value="ZP-C"/>
</dbReference>
<dbReference type="PROSITE" id="PS51034">
    <property type="entry name" value="ZP_2"/>
    <property type="match status" value="1"/>
</dbReference>
<dbReference type="InterPro" id="IPR001507">
    <property type="entry name" value="ZP_dom"/>
</dbReference>
<dbReference type="GO" id="GO:0032190">
    <property type="term" value="F:acrosin binding"/>
    <property type="evidence" value="ECO:0007669"/>
    <property type="project" value="TreeGrafter"/>
</dbReference>
<dbReference type="Gene3D" id="2.60.40.4100">
    <property type="entry name" value="Zona pellucida, ZP-C domain"/>
    <property type="match status" value="1"/>
</dbReference>
<reference evidence="4" key="1">
    <citation type="journal article" date="2017" name="Nat. Commun.">
        <title>The North American bullfrog draft genome provides insight into hormonal regulation of long noncoding RNA.</title>
        <authorList>
            <person name="Hammond S.A."/>
            <person name="Warren R.L."/>
            <person name="Vandervalk B.P."/>
            <person name="Kucuk E."/>
            <person name="Khan H."/>
            <person name="Gibb E.A."/>
            <person name="Pandoh P."/>
            <person name="Kirk H."/>
            <person name="Zhao Y."/>
            <person name="Jones M."/>
            <person name="Mungall A.J."/>
            <person name="Coope R."/>
            <person name="Pleasance S."/>
            <person name="Moore R.A."/>
            <person name="Holt R.A."/>
            <person name="Round J.M."/>
            <person name="Ohora S."/>
            <person name="Walle B.V."/>
            <person name="Veldhoen N."/>
            <person name="Helbing C.C."/>
            <person name="Birol I."/>
        </authorList>
    </citation>
    <scope>NUCLEOTIDE SEQUENCE [LARGE SCALE GENOMIC DNA]</scope>
</reference>
<dbReference type="GO" id="GO:0035803">
    <property type="term" value="P:egg coat formation"/>
    <property type="evidence" value="ECO:0007669"/>
    <property type="project" value="TreeGrafter"/>
</dbReference>
<dbReference type="PANTHER" id="PTHR11576:SF2">
    <property type="entry name" value="ZONA PELLUCIDA SPERM-BINDING PROTEIN 3"/>
    <property type="match status" value="1"/>
</dbReference>
<dbReference type="Proteomes" id="UP000228934">
    <property type="component" value="Unassembled WGS sequence"/>
</dbReference>
<dbReference type="OrthoDB" id="9190621at2759"/>
<evidence type="ECO:0000256" key="1">
    <source>
        <dbReference type="ARBA" id="ARBA00023157"/>
    </source>
</evidence>